<dbReference type="Proteomes" id="UP000061546">
    <property type="component" value="Chromosome"/>
</dbReference>
<dbReference type="OrthoDB" id="9804790at2"/>
<dbReference type="Gene3D" id="3.20.20.100">
    <property type="entry name" value="NADP-dependent oxidoreductase domain"/>
    <property type="match status" value="1"/>
</dbReference>
<dbReference type="GO" id="GO:0016616">
    <property type="term" value="F:oxidoreductase activity, acting on the CH-OH group of donors, NAD or NADP as acceptor"/>
    <property type="evidence" value="ECO:0007669"/>
    <property type="project" value="UniProtKB-ARBA"/>
</dbReference>
<dbReference type="InterPro" id="IPR020471">
    <property type="entry name" value="AKR"/>
</dbReference>
<evidence type="ECO:0000256" key="6">
    <source>
        <dbReference type="PIRSR" id="PIRSR000097-3"/>
    </source>
</evidence>
<dbReference type="FunFam" id="3.20.20.100:FF:000002">
    <property type="entry name" value="2,5-diketo-D-gluconic acid reductase A"/>
    <property type="match status" value="1"/>
</dbReference>
<evidence type="ECO:0000313" key="9">
    <source>
        <dbReference type="Proteomes" id="UP000061546"/>
    </source>
</evidence>
<dbReference type="InterPro" id="IPR018170">
    <property type="entry name" value="Aldo/ket_reductase_CS"/>
</dbReference>
<feature type="domain" description="NADP-dependent oxidoreductase" evidence="7">
    <location>
        <begin position="17"/>
        <end position="258"/>
    </location>
</feature>
<dbReference type="KEGG" id="lhi:JP39_06270"/>
<dbReference type="PANTHER" id="PTHR43827">
    <property type="entry name" value="2,5-DIKETO-D-GLUCONIC ACID REDUCTASE"/>
    <property type="match status" value="1"/>
</dbReference>
<dbReference type="PIRSF" id="PIRSF000097">
    <property type="entry name" value="AKR"/>
    <property type="match status" value="1"/>
</dbReference>
<name>A0A0K2LCK2_9LACO</name>
<dbReference type="PROSITE" id="PS00798">
    <property type="entry name" value="ALDOKETO_REDUCTASE_1"/>
    <property type="match status" value="1"/>
</dbReference>
<dbReference type="EMBL" id="CP012559">
    <property type="protein sequence ID" value="ALB28995.1"/>
    <property type="molecule type" value="Genomic_DNA"/>
</dbReference>
<evidence type="ECO:0000256" key="1">
    <source>
        <dbReference type="ARBA" id="ARBA00007905"/>
    </source>
</evidence>
<keyword evidence="9" id="KW-1185">Reference proteome</keyword>
<feature type="binding site" evidence="5">
    <location>
        <position position="108"/>
    </location>
    <ligand>
        <name>substrate</name>
    </ligand>
</feature>
<dbReference type="InterPro" id="IPR023210">
    <property type="entry name" value="NADP_OxRdtase_dom"/>
</dbReference>
<protein>
    <submittedName>
        <fullName evidence="8">2,5-diketo-D-gluconic acid reductase</fullName>
    </submittedName>
</protein>
<dbReference type="PRINTS" id="PR00069">
    <property type="entry name" value="ALDKETRDTASE"/>
</dbReference>
<dbReference type="PROSITE" id="PS00062">
    <property type="entry name" value="ALDOKETO_REDUCTASE_2"/>
    <property type="match status" value="1"/>
</dbReference>
<evidence type="ECO:0000259" key="7">
    <source>
        <dbReference type="Pfam" id="PF00248"/>
    </source>
</evidence>
<keyword evidence="2" id="KW-0521">NADP</keyword>
<sequence>MIPVIQLNNGQKMPQEGFGTFQITDFETCKNAVLKALALGYRLIDTAQVYRNERAVGAALKLTTVPRADIFVTTKVWLPFFGDDVTAQSVENSLQRMGLDYLDLVLLHEPYCDYYGAYRDLEKLVMVGKIKSIGVSNFDAGQLLDLSHQMKITPAVNQVELNLYQQQTNLRKFQTENKIVIEAWAPLGEVNGSILQEPTVLQIAKKYHKTSAQVLLHYLVQLGAAIIPKAVQESHMRDNLAIWDFDFSALEMRQLAILDKKKWLSPNRRALSSTKHYMDLIDEGLDY</sequence>
<dbReference type="RefSeq" id="WP_041501834.1">
    <property type="nucleotide sequence ID" value="NZ_BJDV01000001.1"/>
</dbReference>
<evidence type="ECO:0000256" key="2">
    <source>
        <dbReference type="ARBA" id="ARBA00022857"/>
    </source>
</evidence>
<keyword evidence="3" id="KW-0560">Oxidoreductase</keyword>
<proteinExistence type="inferred from homology"/>
<dbReference type="SUPFAM" id="SSF51430">
    <property type="entry name" value="NAD(P)-linked oxidoreductase"/>
    <property type="match status" value="1"/>
</dbReference>
<evidence type="ECO:0000256" key="4">
    <source>
        <dbReference type="PIRSR" id="PIRSR000097-1"/>
    </source>
</evidence>
<dbReference type="AlphaFoldDB" id="A0A0K2LCK2"/>
<accession>A0A0K2LCK2</accession>
<dbReference type="Pfam" id="PF00248">
    <property type="entry name" value="Aldo_ket_red"/>
    <property type="match status" value="1"/>
</dbReference>
<evidence type="ECO:0000256" key="3">
    <source>
        <dbReference type="ARBA" id="ARBA00023002"/>
    </source>
</evidence>
<gene>
    <name evidence="8" type="ORF">JP39_06270</name>
</gene>
<comment type="similarity">
    <text evidence="1">Belongs to the aldo/keto reductase family.</text>
</comment>
<feature type="active site" description="Proton donor" evidence="4">
    <location>
        <position position="50"/>
    </location>
</feature>
<evidence type="ECO:0000256" key="5">
    <source>
        <dbReference type="PIRSR" id="PIRSR000097-2"/>
    </source>
</evidence>
<feature type="site" description="Lowers pKa of active site Tyr" evidence="6">
    <location>
        <position position="75"/>
    </location>
</feature>
<evidence type="ECO:0000313" key="8">
    <source>
        <dbReference type="EMBL" id="ALB28995.1"/>
    </source>
</evidence>
<reference evidence="8 9" key="1">
    <citation type="submission" date="2015-08" db="EMBL/GenBank/DDBJ databases">
        <title>Genomic sequence of Lactobacillus heilongjiangensis DSM 28069, isolated from Chinese traditional pickle.</title>
        <authorList>
            <person name="Jiang X."/>
            <person name="Zheng B."/>
            <person name="Cheng H."/>
        </authorList>
    </citation>
    <scope>NUCLEOTIDE SEQUENCE [LARGE SCALE GENOMIC DNA]</scope>
    <source>
        <strain evidence="8 9">DSM 28069</strain>
    </source>
</reference>
<organism evidence="8 9">
    <name type="scientific">Companilactobacillus heilongjiangensis</name>
    <dbReference type="NCBI Taxonomy" id="1074467"/>
    <lineage>
        <taxon>Bacteria</taxon>
        <taxon>Bacillati</taxon>
        <taxon>Bacillota</taxon>
        <taxon>Bacilli</taxon>
        <taxon>Lactobacillales</taxon>
        <taxon>Lactobacillaceae</taxon>
        <taxon>Companilactobacillus</taxon>
    </lineage>
</organism>
<dbReference type="PANTHER" id="PTHR43827:SF3">
    <property type="entry name" value="NADP-DEPENDENT OXIDOREDUCTASE DOMAIN-CONTAINING PROTEIN"/>
    <property type="match status" value="1"/>
</dbReference>
<dbReference type="InterPro" id="IPR036812">
    <property type="entry name" value="NAD(P)_OxRdtase_dom_sf"/>
</dbReference>